<evidence type="ECO:0000256" key="1">
    <source>
        <dbReference type="SAM" id="MobiDB-lite"/>
    </source>
</evidence>
<name>A0A9X5ZE71_BACCE</name>
<dbReference type="EMBL" id="MLYK01000028">
    <property type="protein sequence ID" value="OJS95576.1"/>
    <property type="molecule type" value="Genomic_DNA"/>
</dbReference>
<comment type="caution">
    <text evidence="2">The sequence shown here is derived from an EMBL/GenBank/DDBJ whole genome shotgun (WGS) entry which is preliminary data.</text>
</comment>
<proteinExistence type="predicted"/>
<feature type="region of interest" description="Disordered" evidence="1">
    <location>
        <begin position="1"/>
        <end position="26"/>
    </location>
</feature>
<evidence type="ECO:0000313" key="3">
    <source>
        <dbReference type="Proteomes" id="UP000184161"/>
    </source>
</evidence>
<dbReference type="Proteomes" id="UP000184161">
    <property type="component" value="Unassembled WGS sequence"/>
</dbReference>
<organism evidence="2 3">
    <name type="scientific">Bacillus cereus</name>
    <dbReference type="NCBI Taxonomy" id="1396"/>
    <lineage>
        <taxon>Bacteria</taxon>
        <taxon>Bacillati</taxon>
        <taxon>Bacillota</taxon>
        <taxon>Bacilli</taxon>
        <taxon>Bacillales</taxon>
        <taxon>Bacillaceae</taxon>
        <taxon>Bacillus</taxon>
        <taxon>Bacillus cereus group</taxon>
    </lineage>
</organism>
<reference evidence="2 3" key="1">
    <citation type="submission" date="2016-10" db="EMBL/GenBank/DDBJ databases">
        <title>Draft Genome Sequence of one Bacillus cereus strain isolated from pooled breast milk.</title>
        <authorList>
            <person name="Woudstra C."/>
            <person name="Chamoin A."/>
            <person name="Gentil S."/>
            <person name="Rambeloson T."/>
            <person name="Delannoye S."/>
            <person name="Heinnekine J.A."/>
            <person name="Herbin S."/>
            <person name="Fach P."/>
        </authorList>
    </citation>
    <scope>NUCLEOTIDE SEQUENCE [LARGE SCALE GENOMIC DNA]</scope>
    <source>
        <strain evidence="2 3">16SBCL1279</strain>
    </source>
</reference>
<gene>
    <name evidence="2" type="ORF">BKK64_11900</name>
</gene>
<dbReference type="AlphaFoldDB" id="A0A9X5ZE71"/>
<sequence>MIGCFASSFEAKRASTSEAPSPSHSERAASAFISIQLRLLDPCV</sequence>
<evidence type="ECO:0000313" key="2">
    <source>
        <dbReference type="EMBL" id="OJS95576.1"/>
    </source>
</evidence>
<protein>
    <submittedName>
        <fullName evidence="2">Uncharacterized protein</fullName>
    </submittedName>
</protein>
<accession>A0A9X5ZE71</accession>